<proteinExistence type="predicted"/>
<dbReference type="AlphaFoldDB" id="A0A9X7Z5X5"/>
<evidence type="ECO:0008006" key="4">
    <source>
        <dbReference type="Google" id="ProtNLM"/>
    </source>
</evidence>
<feature type="transmembrane region" description="Helical" evidence="1">
    <location>
        <begin position="51"/>
        <end position="73"/>
    </location>
</feature>
<accession>A0A9X7Z5X5</accession>
<sequence>MNNSPLWRSALFLMAAQLFGDSTGVIYEILDVTLRQALTSDDRLGRMNATIRVFEVGLTAVGALLSGVLGQVIGIRDTMMIAAVGMVLSTLWLLLSPIRKIRELPVNDFT</sequence>
<dbReference type="Proteomes" id="UP000663505">
    <property type="component" value="Chromosome"/>
</dbReference>
<evidence type="ECO:0000313" key="2">
    <source>
        <dbReference type="EMBL" id="QSO46802.1"/>
    </source>
</evidence>
<dbReference type="InterPro" id="IPR036259">
    <property type="entry name" value="MFS_trans_sf"/>
</dbReference>
<dbReference type="RefSeq" id="WP_206656164.1">
    <property type="nucleotide sequence ID" value="NZ_CP071182.1"/>
</dbReference>
<dbReference type="SUPFAM" id="SSF103473">
    <property type="entry name" value="MFS general substrate transporter"/>
    <property type="match status" value="1"/>
</dbReference>
<feature type="transmembrane region" description="Helical" evidence="1">
    <location>
        <begin position="79"/>
        <end position="95"/>
    </location>
</feature>
<reference evidence="2 3" key="1">
    <citation type="submission" date="2021-02" db="EMBL/GenBank/DDBJ databases">
        <title>Alicyclobacillus curvatus sp. nov. and Alicyclobacillus mengziensis sp. nov., two acidophilic bacteria isolated from acid mine drainage.</title>
        <authorList>
            <person name="Huang Y."/>
        </authorList>
    </citation>
    <scope>NUCLEOTIDE SEQUENCE [LARGE SCALE GENOMIC DNA]</scope>
    <source>
        <strain evidence="2 3">S30H14</strain>
    </source>
</reference>
<keyword evidence="1" id="KW-0472">Membrane</keyword>
<evidence type="ECO:0000313" key="3">
    <source>
        <dbReference type="Proteomes" id="UP000663505"/>
    </source>
</evidence>
<feature type="transmembrane region" description="Helical" evidence="1">
    <location>
        <begin position="6"/>
        <end position="30"/>
    </location>
</feature>
<name>A0A9X7Z5X5_9BACL</name>
<protein>
    <recommendedName>
        <fullName evidence="4">MFS transporter</fullName>
    </recommendedName>
</protein>
<keyword evidence="1" id="KW-1133">Transmembrane helix</keyword>
<evidence type="ECO:0000256" key="1">
    <source>
        <dbReference type="SAM" id="Phobius"/>
    </source>
</evidence>
<gene>
    <name evidence="2" type="ORF">JZ786_20570</name>
</gene>
<keyword evidence="1" id="KW-0812">Transmembrane</keyword>
<organism evidence="2 3">
    <name type="scientific">Alicyclobacillus mengziensis</name>
    <dbReference type="NCBI Taxonomy" id="2931921"/>
    <lineage>
        <taxon>Bacteria</taxon>
        <taxon>Bacillati</taxon>
        <taxon>Bacillota</taxon>
        <taxon>Bacilli</taxon>
        <taxon>Bacillales</taxon>
        <taxon>Alicyclobacillaceae</taxon>
        <taxon>Alicyclobacillus</taxon>
    </lineage>
</organism>
<dbReference type="EMBL" id="CP071182">
    <property type="protein sequence ID" value="QSO46802.1"/>
    <property type="molecule type" value="Genomic_DNA"/>
</dbReference>
<keyword evidence="3" id="KW-1185">Reference proteome</keyword>
<dbReference type="KEGG" id="afx:JZ786_20570"/>